<gene>
    <name evidence="2" type="ORF">POJ06DRAFT_278717</name>
</gene>
<dbReference type="PANTHER" id="PTHR33096:SF1">
    <property type="entry name" value="CXC1-LIKE CYSTEINE CLUSTER ASSOCIATED WITH KDZ TRANSPOSASES DOMAIN-CONTAINING PROTEIN"/>
    <property type="match status" value="1"/>
</dbReference>
<reference evidence="2" key="1">
    <citation type="submission" date="2023-03" db="EMBL/GenBank/DDBJ databases">
        <title>Near-Complete genome sequence of Lipomyces tetrasporous NRRL Y-64009, an oleaginous yeast capable of growing on lignocellulosic hydrolysates.</title>
        <authorList>
            <consortium name="Lawrence Berkeley National Laboratory"/>
            <person name="Jagtap S.S."/>
            <person name="Liu J.-J."/>
            <person name="Walukiewicz H.E."/>
            <person name="Pangilinan J."/>
            <person name="Lipzen A."/>
            <person name="Ahrendt S."/>
            <person name="Koriabine M."/>
            <person name="Cobaugh K."/>
            <person name="Salamov A."/>
            <person name="Yoshinaga Y."/>
            <person name="Ng V."/>
            <person name="Daum C."/>
            <person name="Grigoriev I.V."/>
            <person name="Slininger P.J."/>
            <person name="Dien B.S."/>
            <person name="Jin Y.-S."/>
            <person name="Rao C.V."/>
        </authorList>
    </citation>
    <scope>NUCLEOTIDE SEQUENCE</scope>
    <source>
        <strain evidence="2">NRRL Y-64009</strain>
    </source>
</reference>
<evidence type="ECO:0008006" key="4">
    <source>
        <dbReference type="Google" id="ProtNLM"/>
    </source>
</evidence>
<dbReference type="RefSeq" id="XP_056040673.1">
    <property type="nucleotide sequence ID" value="XM_056189755.1"/>
</dbReference>
<organism evidence="2 3">
    <name type="scientific">Lipomyces tetrasporus</name>
    <dbReference type="NCBI Taxonomy" id="54092"/>
    <lineage>
        <taxon>Eukaryota</taxon>
        <taxon>Fungi</taxon>
        <taxon>Dikarya</taxon>
        <taxon>Ascomycota</taxon>
        <taxon>Saccharomycotina</taxon>
        <taxon>Lipomycetes</taxon>
        <taxon>Lipomycetales</taxon>
        <taxon>Lipomycetaceae</taxon>
        <taxon>Lipomyces</taxon>
    </lineage>
</organism>
<dbReference type="GeneID" id="80884921"/>
<sequence length="784" mass="90678">MPDPHFHGVMGKRTKKAIRDQTQAVAKLRKRLDAAQRGRRKAYEKRERKGQHEAESEEPSFGADDDDGWIDTMRELLNQNSDKLHPAEAVHTYKQCQKGVTEQINREARQASRQKYHHNIKEEYKKYCSEQPIPPIDSNGILLIDFDEMRYENIQQELRLLFSISSDVVSNWSADLISIKSVLQSEQGFSDPTNLCPACFAPDESETEPLGYLSVDGNLQLKRRVRASDGEEDVPASIRLFNCTEEALGYVLGRPLGSCARHFNAMKDKADRQVFDERGVLGAVCRHGHIIRFRNLYTTGEPAKELAWLLKGILADTPGSHTFALNEGITLHTAANRFHNMRMSIPAKYRIIPCCNLPYLPEQQTSVITDPAEHHAAQAKLRQGSTLSARYHDMSRRLIKLQHRFRLTGYREDVATKAIEAEKDYFLSKPSSESQQYMELFESVQSITDIEVQWDALRQRFRAGDEISLDDMREFVDNENLRQQLMEKKRELINKFHVREADWEPAGTEYLKYLRMKCGRLLSEQRKKVEKLFVEILLKRREMSRKMSRLERKFEKYNDILDHPEFESIANKPPQINVNIIKDARSDDDLPGFKSLRHLWGLFRELGEATGEVPEWISSERLRDGMVSYLAIQAVEGELSILKREMMRIVSFAKARIEDMMAIGRERSSAVFMRRFFFEYQVFQDAVTSCNRIVALPESTDALLSRASEYLQELRSPRSSGPWEEVTGEVDMDLDMEDDVDDAQRSGHEHPFNDDLYFGSVGSDEDEFRQRGLMNNEVNRRMNL</sequence>
<proteinExistence type="predicted"/>
<feature type="compositionally biased region" description="Basic and acidic residues" evidence="1">
    <location>
        <begin position="44"/>
        <end position="54"/>
    </location>
</feature>
<evidence type="ECO:0000256" key="1">
    <source>
        <dbReference type="SAM" id="MobiDB-lite"/>
    </source>
</evidence>
<dbReference type="InterPro" id="IPR040521">
    <property type="entry name" value="KDZ"/>
</dbReference>
<dbReference type="Proteomes" id="UP001217417">
    <property type="component" value="Unassembled WGS sequence"/>
</dbReference>
<dbReference type="AlphaFoldDB" id="A0AAD7VPJ2"/>
<feature type="compositionally biased region" description="Acidic residues" evidence="1">
    <location>
        <begin position="55"/>
        <end position="67"/>
    </location>
</feature>
<feature type="region of interest" description="Disordered" evidence="1">
    <location>
        <begin position="1"/>
        <end position="67"/>
    </location>
</feature>
<protein>
    <recommendedName>
        <fullName evidence="4">CxC1-like cysteine cluster associated with KDZ transposases domain-containing protein</fullName>
    </recommendedName>
</protein>
<comment type="caution">
    <text evidence="2">The sequence shown here is derived from an EMBL/GenBank/DDBJ whole genome shotgun (WGS) entry which is preliminary data.</text>
</comment>
<evidence type="ECO:0000313" key="2">
    <source>
        <dbReference type="EMBL" id="KAJ8097223.1"/>
    </source>
</evidence>
<dbReference type="PANTHER" id="PTHR33096">
    <property type="entry name" value="CXC2 DOMAIN-CONTAINING PROTEIN"/>
    <property type="match status" value="1"/>
</dbReference>
<keyword evidence="3" id="KW-1185">Reference proteome</keyword>
<name>A0AAD7VPJ2_9ASCO</name>
<accession>A0AAD7VPJ2</accession>
<dbReference type="Pfam" id="PF18758">
    <property type="entry name" value="KDZ"/>
    <property type="match status" value="1"/>
</dbReference>
<dbReference type="EMBL" id="JARPMG010000012">
    <property type="protein sequence ID" value="KAJ8097223.1"/>
    <property type="molecule type" value="Genomic_DNA"/>
</dbReference>
<evidence type="ECO:0000313" key="3">
    <source>
        <dbReference type="Proteomes" id="UP001217417"/>
    </source>
</evidence>